<dbReference type="NCBIfam" id="TIGR01400">
    <property type="entry name" value="fliR"/>
    <property type="match status" value="1"/>
</dbReference>
<evidence type="ECO:0000256" key="6">
    <source>
        <dbReference type="ARBA" id="ARBA00022989"/>
    </source>
</evidence>
<feature type="transmembrane region" description="Helical" evidence="10">
    <location>
        <begin position="176"/>
        <end position="198"/>
    </location>
</feature>
<comment type="function">
    <text evidence="1 10">Role in flagellar biosynthesis.</text>
</comment>
<dbReference type="GO" id="GO:0009425">
    <property type="term" value="C:bacterial-type flagellum basal body"/>
    <property type="evidence" value="ECO:0007669"/>
    <property type="project" value="UniProtKB-SubCell"/>
</dbReference>
<feature type="transmembrane region" description="Helical" evidence="10">
    <location>
        <begin position="37"/>
        <end position="56"/>
    </location>
</feature>
<comment type="similarity">
    <text evidence="2 10">Belongs to the FliR/MopE/SpaR family.</text>
</comment>
<feature type="transmembrane region" description="Helical" evidence="10">
    <location>
        <begin position="126"/>
        <end position="148"/>
    </location>
</feature>
<dbReference type="GO" id="GO:0005886">
    <property type="term" value="C:plasma membrane"/>
    <property type="evidence" value="ECO:0007669"/>
    <property type="project" value="UniProtKB-SubCell"/>
</dbReference>
<dbReference type="PANTHER" id="PTHR30065:SF1">
    <property type="entry name" value="SURFACE PRESENTATION OF ANTIGENS PROTEIN SPAR"/>
    <property type="match status" value="1"/>
</dbReference>
<evidence type="ECO:0000256" key="4">
    <source>
        <dbReference type="ARBA" id="ARBA00022475"/>
    </source>
</evidence>
<comment type="caution">
    <text evidence="11">The sequence shown here is derived from an EMBL/GenBank/DDBJ whole genome shotgun (WGS) entry which is preliminary data.</text>
</comment>
<evidence type="ECO:0000313" key="11">
    <source>
        <dbReference type="EMBL" id="PNR97355.1"/>
    </source>
</evidence>
<evidence type="ECO:0000256" key="1">
    <source>
        <dbReference type="ARBA" id="ARBA00002578"/>
    </source>
</evidence>
<evidence type="ECO:0000256" key="7">
    <source>
        <dbReference type="ARBA" id="ARBA00023136"/>
    </source>
</evidence>
<evidence type="ECO:0000256" key="2">
    <source>
        <dbReference type="ARBA" id="ARBA00009772"/>
    </source>
</evidence>
<dbReference type="PRINTS" id="PR00953">
    <property type="entry name" value="TYPE3IMRPROT"/>
</dbReference>
<keyword evidence="6 10" id="KW-1133">Transmembrane helix</keyword>
<keyword evidence="5 10" id="KW-0812">Transmembrane</keyword>
<reference evidence="11 12" key="1">
    <citation type="submission" date="2013-12" db="EMBL/GenBank/DDBJ databases">
        <title>Comparative genomics of Petrotoga isolates.</title>
        <authorList>
            <person name="Nesbo C.L."/>
            <person name="Charchuk R."/>
            <person name="Chow K."/>
        </authorList>
    </citation>
    <scope>NUCLEOTIDE SEQUENCE [LARGE SCALE GENOMIC DNA]</scope>
    <source>
        <strain evidence="11 12">DSM 10691</strain>
    </source>
</reference>
<accession>A0A2K1P3J1</accession>
<evidence type="ECO:0000256" key="8">
    <source>
        <dbReference type="ARBA" id="ARBA00023143"/>
    </source>
</evidence>
<evidence type="ECO:0000256" key="5">
    <source>
        <dbReference type="ARBA" id="ARBA00022692"/>
    </source>
</evidence>
<name>A0A2K1P3J1_9BACT</name>
<proteinExistence type="inferred from homology"/>
<dbReference type="AlphaFoldDB" id="A0A2K1P3J1"/>
<protein>
    <recommendedName>
        <fullName evidence="3 9">Flagellar biosynthetic protein FliR</fullName>
    </recommendedName>
</protein>
<keyword evidence="4 10" id="KW-1003">Cell membrane</keyword>
<gene>
    <name evidence="11" type="ORF">X928_10010</name>
</gene>
<dbReference type="Pfam" id="PF01311">
    <property type="entry name" value="Bac_export_1"/>
    <property type="match status" value="1"/>
</dbReference>
<evidence type="ECO:0000256" key="3">
    <source>
        <dbReference type="ARBA" id="ARBA00021717"/>
    </source>
</evidence>
<feature type="transmembrane region" description="Helical" evidence="10">
    <location>
        <begin position="12"/>
        <end position="30"/>
    </location>
</feature>
<evidence type="ECO:0000313" key="12">
    <source>
        <dbReference type="Proteomes" id="UP000236199"/>
    </source>
</evidence>
<dbReference type="Proteomes" id="UP000236199">
    <property type="component" value="Unassembled WGS sequence"/>
</dbReference>
<keyword evidence="7 10" id="KW-0472">Membrane</keyword>
<evidence type="ECO:0000256" key="9">
    <source>
        <dbReference type="NCBIfam" id="TIGR01400"/>
    </source>
</evidence>
<feature type="transmembrane region" description="Helical" evidence="10">
    <location>
        <begin position="210"/>
        <end position="233"/>
    </location>
</feature>
<dbReference type="InterPro" id="IPR002010">
    <property type="entry name" value="T3SS_IM_R"/>
</dbReference>
<comment type="subcellular location">
    <subcellularLocation>
        <location evidence="10">Cell membrane</location>
        <topology evidence="10">Multi-pass membrane protein</topology>
    </subcellularLocation>
    <subcellularLocation>
        <location evidence="10">Bacterial flagellum basal body</location>
    </subcellularLocation>
</comment>
<dbReference type="PANTHER" id="PTHR30065">
    <property type="entry name" value="FLAGELLAR BIOSYNTHETIC PROTEIN FLIR"/>
    <property type="match status" value="1"/>
</dbReference>
<dbReference type="GO" id="GO:0044780">
    <property type="term" value="P:bacterial-type flagellum assembly"/>
    <property type="evidence" value="ECO:0007669"/>
    <property type="project" value="UniProtKB-UniRule"/>
</dbReference>
<dbReference type="GO" id="GO:0006605">
    <property type="term" value="P:protein targeting"/>
    <property type="evidence" value="ECO:0007669"/>
    <property type="project" value="UniProtKB-UniRule"/>
</dbReference>
<feature type="transmembrane region" description="Helical" evidence="10">
    <location>
        <begin position="68"/>
        <end position="93"/>
    </location>
</feature>
<organism evidence="11 12">
    <name type="scientific">Petrotoga miotherma DSM 10691</name>
    <dbReference type="NCBI Taxonomy" id="1434326"/>
    <lineage>
        <taxon>Bacteria</taxon>
        <taxon>Thermotogati</taxon>
        <taxon>Thermotogota</taxon>
        <taxon>Thermotogae</taxon>
        <taxon>Petrotogales</taxon>
        <taxon>Petrotogaceae</taxon>
        <taxon>Petrotoga</taxon>
    </lineage>
</organism>
<sequence length="257" mass="29335">MVLENLTYHLWVYFFIFARLAGITFFIPFFSTRFVPVHVKVFITLFISYLVLFEVNSTFPINSTPLAIIFYLLMNFLFGSSVGLIANTLFYAFQFAGETIGIQIGFAMANVFDPVTSDEISLVSELSFLFSMLLFFILKGPLILYSIIIDSFNKVPVVFTLAPDGFMVFSQKLFDVFTIGLQLSMPLIAFMILMKVALGIVSRLIPQVNVFMVGIPLQILVGFLLFLGVILIWEDQFTTLFFQLIEWIKESMILLFQ</sequence>
<keyword evidence="12" id="KW-1185">Reference proteome</keyword>
<dbReference type="EMBL" id="AZRM01000065">
    <property type="protein sequence ID" value="PNR97355.1"/>
    <property type="molecule type" value="Genomic_DNA"/>
</dbReference>
<evidence type="ECO:0000256" key="10">
    <source>
        <dbReference type="RuleBase" id="RU362071"/>
    </source>
</evidence>
<dbReference type="InterPro" id="IPR006303">
    <property type="entry name" value="FliR"/>
</dbReference>
<keyword evidence="8 10" id="KW-0975">Bacterial flagellum</keyword>